<proteinExistence type="predicted"/>
<dbReference type="GO" id="GO:0016491">
    <property type="term" value="F:oxidoreductase activity"/>
    <property type="evidence" value="ECO:0007669"/>
    <property type="project" value="UniProtKB-KW"/>
</dbReference>
<dbReference type="RefSeq" id="WP_255232825.1">
    <property type="nucleotide sequence ID" value="NZ_CP090616.1"/>
</dbReference>
<evidence type="ECO:0000256" key="1">
    <source>
        <dbReference type="SAM" id="Phobius"/>
    </source>
</evidence>
<feature type="transmembrane region" description="Helical" evidence="1">
    <location>
        <begin position="139"/>
        <end position="160"/>
    </location>
</feature>
<geneLocation type="plasmid" evidence="2 3">
    <name>p_1</name>
</geneLocation>
<feature type="transmembrane region" description="Helical" evidence="1">
    <location>
        <begin position="167"/>
        <end position="185"/>
    </location>
</feature>
<dbReference type="PANTHER" id="PTHR38095:SF2">
    <property type="entry name" value="ANAEROBIC DIMETHYL SULFOXIDE REDUCTASE CHAIN C"/>
    <property type="match status" value="1"/>
</dbReference>
<evidence type="ECO:0000313" key="3">
    <source>
        <dbReference type="Proteomes" id="UP001059120"/>
    </source>
</evidence>
<keyword evidence="2" id="KW-0614">Plasmid</keyword>
<evidence type="ECO:0000313" key="2">
    <source>
        <dbReference type="EMBL" id="UTT87112.1"/>
    </source>
</evidence>
<feature type="transmembrane region" description="Helical" evidence="1">
    <location>
        <begin position="105"/>
        <end position="133"/>
    </location>
</feature>
<name>A0ABY5GA79_VIBPE</name>
<accession>A0ABY5GA79</accession>
<organism evidence="2 3">
    <name type="scientific">Vibrio pelagius</name>
    <dbReference type="NCBI Taxonomy" id="28169"/>
    <lineage>
        <taxon>Bacteria</taxon>
        <taxon>Pseudomonadati</taxon>
        <taxon>Pseudomonadota</taxon>
        <taxon>Gammaproteobacteria</taxon>
        <taxon>Vibrionales</taxon>
        <taxon>Vibrionaceae</taxon>
        <taxon>Vibrio</taxon>
    </lineage>
</organism>
<gene>
    <name evidence="2" type="ORF">LZI70_20035</name>
</gene>
<keyword evidence="1" id="KW-1133">Transmembrane helix</keyword>
<keyword evidence="2" id="KW-0560">Oxidoreductase</keyword>
<dbReference type="InterPro" id="IPR007059">
    <property type="entry name" value="DmsC"/>
</dbReference>
<keyword evidence="1" id="KW-0472">Membrane</keyword>
<sequence length="266" mass="29342">MHEISIVVFTLLVQFSIGSSVTFASQYRQQTLVTNKVFLFAICALATLGLLISLTHLGYIWNAPYAITHVASSWLSREIIFTSAFVGCFGLAFLWVFFKDKLNKWLIIAGVIFGLANLYAMSHIYTAATVVIWQSWATFASFFGAAITGLCLAAMILSLYNSGKFNLWPVGLLLAATLVRIYAQYDMMAGLQAEVDALGIMFPIRSEVSFAEFVPNTYYAWGVMIASIFALAVMAAKQNMNRALFVVSALGIVCAELVLRIGFYSF</sequence>
<feature type="transmembrane region" description="Helical" evidence="1">
    <location>
        <begin position="243"/>
        <end position="263"/>
    </location>
</feature>
<feature type="transmembrane region" description="Helical" evidence="1">
    <location>
        <begin position="79"/>
        <end position="98"/>
    </location>
</feature>
<keyword evidence="1" id="KW-0812">Transmembrane</keyword>
<feature type="transmembrane region" description="Helical" evidence="1">
    <location>
        <begin position="218"/>
        <end position="236"/>
    </location>
</feature>
<dbReference type="Pfam" id="PF04976">
    <property type="entry name" value="DmsC"/>
    <property type="match status" value="1"/>
</dbReference>
<protein>
    <submittedName>
        <fullName evidence="2">Dimethyl sulfoxide reductase anchor subunit</fullName>
        <ecNumber evidence="2">1.8.5.3</ecNumber>
    </submittedName>
</protein>
<feature type="transmembrane region" description="Helical" evidence="1">
    <location>
        <begin position="37"/>
        <end position="59"/>
    </location>
</feature>
<keyword evidence="3" id="KW-1185">Reference proteome</keyword>
<feature type="transmembrane region" description="Helical" evidence="1">
    <location>
        <begin position="6"/>
        <end position="25"/>
    </location>
</feature>
<dbReference type="EC" id="1.8.5.3" evidence="2"/>
<dbReference type="PANTHER" id="PTHR38095">
    <property type="entry name" value="ANAEROBIC DIMETHYL SULFOXIDE REDUCTASE CHAIN YNFH"/>
    <property type="match status" value="1"/>
</dbReference>
<dbReference type="EMBL" id="CP090616">
    <property type="protein sequence ID" value="UTT87112.1"/>
    <property type="molecule type" value="Genomic_DNA"/>
</dbReference>
<dbReference type="Proteomes" id="UP001059120">
    <property type="component" value="Plasmid p_1"/>
</dbReference>
<reference evidence="2" key="1">
    <citation type="submission" date="2022-01" db="EMBL/GenBank/DDBJ databases">
        <title>Alginate degradation mechanism of Vibrio pelagius WXL662.</title>
        <authorList>
            <person name="He X."/>
        </authorList>
    </citation>
    <scope>NUCLEOTIDE SEQUENCE</scope>
    <source>
        <strain evidence="2">WXL662</strain>
        <plasmid evidence="2">p_1</plasmid>
    </source>
</reference>